<dbReference type="PANTHER" id="PTHR11431">
    <property type="entry name" value="FERRITIN"/>
    <property type="match status" value="1"/>
</dbReference>
<dbReference type="GO" id="GO:0008199">
    <property type="term" value="F:ferric iron binding"/>
    <property type="evidence" value="ECO:0007669"/>
    <property type="project" value="InterPro"/>
</dbReference>
<dbReference type="GO" id="GO:0005737">
    <property type="term" value="C:cytoplasm"/>
    <property type="evidence" value="ECO:0007669"/>
    <property type="project" value="TreeGrafter"/>
</dbReference>
<keyword evidence="12" id="KW-1185">Reference proteome</keyword>
<dbReference type="InterPro" id="IPR001519">
    <property type="entry name" value="Ferritin"/>
</dbReference>
<dbReference type="PANTHER" id="PTHR11431:SF75">
    <property type="entry name" value="FERRITIN"/>
    <property type="match status" value="1"/>
</dbReference>
<feature type="binding site" evidence="8">
    <location>
        <position position="210"/>
    </location>
    <ligand>
        <name>Fe cation</name>
        <dbReference type="ChEBI" id="CHEBI:24875"/>
        <label>1</label>
    </ligand>
</feature>
<keyword evidence="2 9" id="KW-0409">Iron storage</keyword>
<keyword evidence="4 8" id="KW-0408">Iron</keyword>
<evidence type="ECO:0000313" key="11">
    <source>
        <dbReference type="EMBL" id="OAE35599.1"/>
    </source>
</evidence>
<dbReference type="GO" id="GO:0004322">
    <property type="term" value="F:ferroxidase activity"/>
    <property type="evidence" value="ECO:0007669"/>
    <property type="project" value="UniProtKB-EC"/>
</dbReference>
<comment type="subunit">
    <text evidence="6">Oligomer of 24 subunits. There are two types of subunits: L (light) chain and H (heavy) chain. The major chain can be light or heavy, depending on the species and tissue type. The functional molecule forms a roughly spherical shell with a diameter of 12 nm and contains a central cavity into which the insoluble mineral iron core is deposited.</text>
</comment>
<evidence type="ECO:0000256" key="8">
    <source>
        <dbReference type="PIRSR" id="PIRSR601519-1"/>
    </source>
</evidence>
<dbReference type="InterPro" id="IPR008331">
    <property type="entry name" value="Ferritin_DPS_dom"/>
</dbReference>
<comment type="catalytic activity">
    <reaction evidence="7 9">
        <text>4 Fe(2+) + O2 + 4 H(+) = 4 Fe(3+) + 2 H2O</text>
        <dbReference type="Rhea" id="RHEA:11148"/>
        <dbReference type="ChEBI" id="CHEBI:15377"/>
        <dbReference type="ChEBI" id="CHEBI:15378"/>
        <dbReference type="ChEBI" id="CHEBI:15379"/>
        <dbReference type="ChEBI" id="CHEBI:29033"/>
        <dbReference type="ChEBI" id="CHEBI:29034"/>
        <dbReference type="EC" id="1.16.3.1"/>
    </reaction>
</comment>
<evidence type="ECO:0000256" key="9">
    <source>
        <dbReference type="RuleBase" id="RU361145"/>
    </source>
</evidence>
<sequence length="259" mass="28746">MLVLQAAVVGPIAACKGWSGKGWARGAPVVVVAGRRGRAQDAGGKVAGVASAAVFEPMKELEKDLFRLPQESHASLARLNFTDSCESSINELINVLYSVSYLYHSLFAYFDRDNVALLGFSHYFKEESDQRRKRAEELMMYQNKRGGRVGLKPVLSAPAVEFEEVVKSMELANSLEKLLTEKFYDLQRAAEKAGDKHLNHLVKSTYLAEQIEIVKRVSEYVAQLRRIGEDGHVGTLKNGTNDCVSMQRIVDCTKNTLSC</sequence>
<reference evidence="11" key="1">
    <citation type="submission" date="2016-03" db="EMBL/GenBank/DDBJ databases">
        <title>Mechanisms controlling the formation of the plant cell surface in tip-growing cells are functionally conserved among land plants.</title>
        <authorList>
            <person name="Honkanen S."/>
            <person name="Jones V.A."/>
            <person name="Morieri G."/>
            <person name="Champion C."/>
            <person name="Hetherington A.J."/>
            <person name="Kelly S."/>
            <person name="Saint-Marcoux D."/>
            <person name="Proust H."/>
            <person name="Prescott H."/>
            <person name="Dolan L."/>
        </authorList>
    </citation>
    <scope>NUCLEOTIDE SEQUENCE [LARGE SCALE GENOMIC DNA]</scope>
    <source>
        <tissue evidence="11">Whole gametophyte</tissue>
    </source>
</reference>
<dbReference type="InterPro" id="IPR009078">
    <property type="entry name" value="Ferritin-like_SF"/>
</dbReference>
<comment type="function">
    <text evidence="9">Stores iron in a soluble, non-toxic, readily available form. Important for iron homeostasis. Iron is taken up in the ferrous form and deposited as ferric hydroxides after oxidation.</text>
</comment>
<dbReference type="EC" id="1.16.3.1" evidence="9"/>
<dbReference type="AlphaFoldDB" id="A0A176WR61"/>
<feature type="domain" description="Ferritin-like diiron" evidence="10">
    <location>
        <begin position="79"/>
        <end position="228"/>
    </location>
</feature>
<comment type="caution">
    <text evidence="11">The sequence shown here is derived from an EMBL/GenBank/DDBJ whole genome shotgun (WGS) entry which is preliminary data.</text>
</comment>
<evidence type="ECO:0000256" key="5">
    <source>
        <dbReference type="ARBA" id="ARBA00025111"/>
    </source>
</evidence>
<organism evidence="11 12">
    <name type="scientific">Marchantia polymorpha subsp. ruderalis</name>
    <dbReference type="NCBI Taxonomy" id="1480154"/>
    <lineage>
        <taxon>Eukaryota</taxon>
        <taxon>Viridiplantae</taxon>
        <taxon>Streptophyta</taxon>
        <taxon>Embryophyta</taxon>
        <taxon>Marchantiophyta</taxon>
        <taxon>Marchantiopsida</taxon>
        <taxon>Marchantiidae</taxon>
        <taxon>Marchantiales</taxon>
        <taxon>Marchantiaceae</taxon>
        <taxon>Marchantia</taxon>
    </lineage>
</organism>
<dbReference type="Pfam" id="PF00210">
    <property type="entry name" value="Ferritin"/>
    <property type="match status" value="1"/>
</dbReference>
<dbReference type="SUPFAM" id="SSF47240">
    <property type="entry name" value="Ferritin-like"/>
    <property type="match status" value="1"/>
</dbReference>
<protein>
    <recommendedName>
        <fullName evidence="9">Ferritin</fullName>
        <ecNumber evidence="9">1.16.3.1</ecNumber>
    </recommendedName>
</protein>
<evidence type="ECO:0000256" key="6">
    <source>
        <dbReference type="ARBA" id="ARBA00026060"/>
    </source>
</evidence>
<evidence type="ECO:0000313" key="12">
    <source>
        <dbReference type="Proteomes" id="UP000077202"/>
    </source>
</evidence>
<dbReference type="EMBL" id="LVLJ01000111">
    <property type="protein sequence ID" value="OAE35599.1"/>
    <property type="molecule type" value="Genomic_DNA"/>
</dbReference>
<evidence type="ECO:0000259" key="10">
    <source>
        <dbReference type="PROSITE" id="PS50905"/>
    </source>
</evidence>
<dbReference type="GO" id="GO:0006879">
    <property type="term" value="P:intracellular iron ion homeostasis"/>
    <property type="evidence" value="ECO:0007669"/>
    <property type="project" value="UniProtKB-KW"/>
</dbReference>
<dbReference type="InterPro" id="IPR012347">
    <property type="entry name" value="Ferritin-like"/>
</dbReference>
<gene>
    <name evidence="11" type="ORF">AXG93_1356s1010</name>
</gene>
<name>A0A176WR61_MARPO</name>
<comment type="similarity">
    <text evidence="1 9">Belongs to the ferritin family.</text>
</comment>
<evidence type="ECO:0000256" key="3">
    <source>
        <dbReference type="ARBA" id="ARBA00022723"/>
    </source>
</evidence>
<keyword evidence="9" id="KW-0560">Oxidoreductase</keyword>
<feature type="binding site" evidence="8">
    <location>
        <position position="176"/>
    </location>
    <ligand>
        <name>Fe cation</name>
        <dbReference type="ChEBI" id="CHEBI:24875"/>
        <label>1</label>
    </ligand>
</feature>
<dbReference type="InterPro" id="IPR009040">
    <property type="entry name" value="Ferritin-like_diiron"/>
</dbReference>
<dbReference type="PROSITE" id="PS50905">
    <property type="entry name" value="FERRITIN_LIKE"/>
    <property type="match status" value="1"/>
</dbReference>
<proteinExistence type="inferred from homology"/>
<dbReference type="Gene3D" id="1.20.1260.10">
    <property type="match status" value="1"/>
</dbReference>
<accession>A0A176WR61</accession>
<keyword evidence="3 8" id="KW-0479">Metal-binding</keyword>
<comment type="function">
    <text evidence="5">Stores iron in a soluble, non-toxic, readily available form. Important for iron homeostasis. Has ferroxidase activity. Iron is taken up in the ferrous form and deposited as ferric hydroxides after oxidation.</text>
</comment>
<dbReference type="GO" id="GO:0006826">
    <property type="term" value="P:iron ion transport"/>
    <property type="evidence" value="ECO:0007669"/>
    <property type="project" value="InterPro"/>
</dbReference>
<dbReference type="GO" id="GO:0008198">
    <property type="term" value="F:ferrous iron binding"/>
    <property type="evidence" value="ECO:0007669"/>
    <property type="project" value="TreeGrafter"/>
</dbReference>
<dbReference type="Proteomes" id="UP000077202">
    <property type="component" value="Unassembled WGS sequence"/>
</dbReference>
<evidence type="ECO:0000256" key="4">
    <source>
        <dbReference type="ARBA" id="ARBA00023004"/>
    </source>
</evidence>
<evidence type="ECO:0000256" key="7">
    <source>
        <dbReference type="ARBA" id="ARBA00047990"/>
    </source>
</evidence>
<evidence type="ECO:0000256" key="1">
    <source>
        <dbReference type="ARBA" id="ARBA00007513"/>
    </source>
</evidence>
<evidence type="ECO:0000256" key="2">
    <source>
        <dbReference type="ARBA" id="ARBA00022434"/>
    </source>
</evidence>
<dbReference type="CDD" id="cd01056">
    <property type="entry name" value="Euk_Ferritin"/>
    <property type="match status" value="1"/>
</dbReference>